<dbReference type="HOGENOM" id="CLU_3003269_0_0_2"/>
<accession>K0IKQ6</accession>
<organism evidence="2 3">
    <name type="scientific">Nitrososphaera gargensis (strain Ga9.2)</name>
    <dbReference type="NCBI Taxonomy" id="1237085"/>
    <lineage>
        <taxon>Archaea</taxon>
        <taxon>Nitrososphaerota</taxon>
        <taxon>Nitrososphaeria</taxon>
        <taxon>Nitrososphaerales</taxon>
        <taxon>Nitrososphaeraceae</taxon>
        <taxon>Nitrososphaera</taxon>
    </lineage>
</organism>
<proteinExistence type="predicted"/>
<dbReference type="EMBL" id="CP002408">
    <property type="protein sequence ID" value="AFU59908.1"/>
    <property type="molecule type" value="Genomic_DNA"/>
</dbReference>
<keyword evidence="3" id="KW-1185">Reference proteome</keyword>
<sequence length="56" mass="6014">MYQSTIEVVAGKPLAYPSTQAFSIIVLTAAMLAVVSIALSVYLKRRLSSMSIPNLV</sequence>
<reference evidence="2 3" key="1">
    <citation type="journal article" date="2012" name="Environ. Microbiol.">
        <title>The genome of the ammonia-oxidizing Candidatus Nitrososphaera gargensis: insights into metabolic versatility and environmental adaptations.</title>
        <authorList>
            <person name="Spang A."/>
            <person name="Poehlein A."/>
            <person name="Offre P."/>
            <person name="Zumbragel S."/>
            <person name="Haider S."/>
            <person name="Rychlik N."/>
            <person name="Nowka B."/>
            <person name="Schmeisser C."/>
            <person name="Lebedeva E.V."/>
            <person name="Rattei T."/>
            <person name="Bohm C."/>
            <person name="Schmid M."/>
            <person name="Galushko A."/>
            <person name="Hatzenpichler R."/>
            <person name="Weinmaier T."/>
            <person name="Daniel R."/>
            <person name="Schleper C."/>
            <person name="Spieck E."/>
            <person name="Streit W."/>
            <person name="Wagner M."/>
        </authorList>
    </citation>
    <scope>NUCLEOTIDE SEQUENCE [LARGE SCALE GENOMIC DNA]</scope>
    <source>
        <strain evidence="3">Ga9.2</strain>
    </source>
</reference>
<evidence type="ECO:0000313" key="3">
    <source>
        <dbReference type="Proteomes" id="UP000008037"/>
    </source>
</evidence>
<dbReference type="KEGG" id="nga:Ngar_c29900"/>
<dbReference type="BioCyc" id="CNIT1237085:G1324-2990-MONOMER"/>
<keyword evidence="1" id="KW-0812">Transmembrane</keyword>
<dbReference type="AlphaFoldDB" id="K0IKQ6"/>
<dbReference type="InParanoid" id="K0IKQ6"/>
<evidence type="ECO:0000313" key="2">
    <source>
        <dbReference type="EMBL" id="AFU59908.1"/>
    </source>
</evidence>
<evidence type="ECO:0000256" key="1">
    <source>
        <dbReference type="SAM" id="Phobius"/>
    </source>
</evidence>
<feature type="transmembrane region" description="Helical" evidence="1">
    <location>
        <begin position="20"/>
        <end position="43"/>
    </location>
</feature>
<dbReference type="GeneID" id="58787787"/>
<protein>
    <submittedName>
        <fullName evidence="2">Uncharacterized protein</fullName>
    </submittedName>
</protein>
<dbReference type="RefSeq" id="WP_015020442.1">
    <property type="nucleotide sequence ID" value="NC_018719.1"/>
</dbReference>
<keyword evidence="1" id="KW-0472">Membrane</keyword>
<dbReference type="Proteomes" id="UP000008037">
    <property type="component" value="Chromosome"/>
</dbReference>
<dbReference type="STRING" id="1237085.Ngar_c29900"/>
<keyword evidence="1" id="KW-1133">Transmembrane helix</keyword>
<gene>
    <name evidence="2" type="ordered locus">Ngar_c29900</name>
</gene>
<name>K0IKQ6_NITGG</name>